<accession>A0ABZ2MBS0</accession>
<evidence type="ECO:0000256" key="1">
    <source>
        <dbReference type="SAM" id="SignalP"/>
    </source>
</evidence>
<keyword evidence="3" id="KW-1185">Reference proteome</keyword>
<dbReference type="EMBL" id="CP089984">
    <property type="protein sequence ID" value="WXB19962.1"/>
    <property type="molecule type" value="Genomic_DNA"/>
</dbReference>
<keyword evidence="1" id="KW-0732">Signal</keyword>
<sequence length="101" mass="10826">MIRSKIATAFTFVTVSVLGAIALGTSAPEAHAQNPTPKMMCTQSCQKKMAESSGKCAKDTCKKPCPKEEEDESKVSDECKSCMKGCTGPILKELEACMKKC</sequence>
<reference evidence="2 3" key="1">
    <citation type="submission" date="2021-12" db="EMBL/GenBank/DDBJ databases">
        <title>Discovery of the Pendulisporaceae a myxobacterial family with distinct sporulation behavior and unique specialized metabolism.</title>
        <authorList>
            <person name="Garcia R."/>
            <person name="Popoff A."/>
            <person name="Bader C.D."/>
            <person name="Loehr J."/>
            <person name="Walesch S."/>
            <person name="Walt C."/>
            <person name="Boldt J."/>
            <person name="Bunk B."/>
            <person name="Haeckl F.J.F.P.J."/>
            <person name="Gunesch A.P."/>
            <person name="Birkelbach J."/>
            <person name="Nuebel U."/>
            <person name="Pietschmann T."/>
            <person name="Bach T."/>
            <person name="Mueller R."/>
        </authorList>
    </citation>
    <scope>NUCLEOTIDE SEQUENCE [LARGE SCALE GENOMIC DNA]</scope>
    <source>
        <strain evidence="2 3">MSr11954</strain>
    </source>
</reference>
<gene>
    <name evidence="2" type="ORF">LZC94_22405</name>
</gene>
<protein>
    <submittedName>
        <fullName evidence="2">Uncharacterized protein</fullName>
    </submittedName>
</protein>
<dbReference type="Proteomes" id="UP001370348">
    <property type="component" value="Chromosome"/>
</dbReference>
<evidence type="ECO:0000313" key="2">
    <source>
        <dbReference type="EMBL" id="WXB19962.1"/>
    </source>
</evidence>
<feature type="signal peptide" evidence="1">
    <location>
        <begin position="1"/>
        <end position="32"/>
    </location>
</feature>
<name>A0ABZ2MBS0_9BACT</name>
<organism evidence="2 3">
    <name type="scientific">Pendulispora albinea</name>
    <dbReference type="NCBI Taxonomy" id="2741071"/>
    <lineage>
        <taxon>Bacteria</taxon>
        <taxon>Pseudomonadati</taxon>
        <taxon>Myxococcota</taxon>
        <taxon>Myxococcia</taxon>
        <taxon>Myxococcales</taxon>
        <taxon>Sorangiineae</taxon>
        <taxon>Pendulisporaceae</taxon>
        <taxon>Pendulispora</taxon>
    </lineage>
</organism>
<feature type="chain" id="PRO_5045624516" evidence="1">
    <location>
        <begin position="33"/>
        <end position="101"/>
    </location>
</feature>
<dbReference type="RefSeq" id="WP_394829562.1">
    <property type="nucleotide sequence ID" value="NZ_CP089984.1"/>
</dbReference>
<proteinExistence type="predicted"/>
<evidence type="ECO:0000313" key="3">
    <source>
        <dbReference type="Proteomes" id="UP001370348"/>
    </source>
</evidence>